<dbReference type="PANTHER" id="PTHR35303">
    <property type="entry name" value="OS02G0197800 PROTEIN"/>
    <property type="match status" value="1"/>
</dbReference>
<dbReference type="GO" id="GO:0046872">
    <property type="term" value="F:metal ion binding"/>
    <property type="evidence" value="ECO:0007669"/>
    <property type="project" value="UniProtKB-KW"/>
</dbReference>
<keyword evidence="2" id="KW-0408">Iron</keyword>
<feature type="domain" description="Gamma-butyrobetaine hydroxylase-like N-terminal" evidence="3">
    <location>
        <begin position="9"/>
        <end position="89"/>
    </location>
</feature>
<dbReference type="AlphaFoldDB" id="A0A560M3G7"/>
<dbReference type="RefSeq" id="WP_146986636.1">
    <property type="nucleotide sequence ID" value="NZ_VITY01000005.1"/>
</dbReference>
<keyword evidence="1" id="KW-0479">Metal-binding</keyword>
<evidence type="ECO:0000256" key="1">
    <source>
        <dbReference type="ARBA" id="ARBA00022723"/>
    </source>
</evidence>
<dbReference type="Proteomes" id="UP000321304">
    <property type="component" value="Unassembled WGS sequence"/>
</dbReference>
<reference evidence="4 5" key="1">
    <citation type="submission" date="2019-06" db="EMBL/GenBank/DDBJ databases">
        <title>Genomic Encyclopedia of Type Strains, Phase IV (KMG-V): Genome sequencing to study the core and pangenomes of soil and plant-associated prokaryotes.</title>
        <authorList>
            <person name="Whitman W."/>
        </authorList>
    </citation>
    <scope>NUCLEOTIDE SEQUENCE [LARGE SCALE GENOMIC DNA]</scope>
    <source>
        <strain evidence="4 5">BR 10355</strain>
    </source>
</reference>
<dbReference type="InterPro" id="IPR038492">
    <property type="entry name" value="GBBH-like_N_sf"/>
</dbReference>
<comment type="caution">
    <text evidence="4">The sequence shown here is derived from an EMBL/GenBank/DDBJ whole genome shotgun (WGS) entry which is preliminary data.</text>
</comment>
<name>A0A560M3G7_9BRAD</name>
<dbReference type="Pfam" id="PF06155">
    <property type="entry name" value="GBBH-like_N"/>
    <property type="match status" value="1"/>
</dbReference>
<evidence type="ECO:0000256" key="2">
    <source>
        <dbReference type="ARBA" id="ARBA00023004"/>
    </source>
</evidence>
<dbReference type="EMBL" id="VITY01000005">
    <property type="protein sequence ID" value="TWC00231.1"/>
    <property type="molecule type" value="Genomic_DNA"/>
</dbReference>
<proteinExistence type="predicted"/>
<dbReference type="InterPro" id="IPR010376">
    <property type="entry name" value="GBBH-like_N"/>
</dbReference>
<dbReference type="Gene3D" id="3.30.2020.30">
    <property type="match status" value="1"/>
</dbReference>
<gene>
    <name evidence="4" type="ORF">FBZ93_10523</name>
</gene>
<evidence type="ECO:0000313" key="5">
    <source>
        <dbReference type="Proteomes" id="UP000321304"/>
    </source>
</evidence>
<keyword evidence="5" id="KW-1185">Reference proteome</keyword>
<evidence type="ECO:0000313" key="4">
    <source>
        <dbReference type="EMBL" id="TWC00231.1"/>
    </source>
</evidence>
<evidence type="ECO:0000259" key="3">
    <source>
        <dbReference type="Pfam" id="PF06155"/>
    </source>
</evidence>
<dbReference type="OrthoDB" id="9794178at2"/>
<organism evidence="4 5">
    <name type="scientific">Bradyrhizobium macuxiense</name>
    <dbReference type="NCBI Taxonomy" id="1755647"/>
    <lineage>
        <taxon>Bacteria</taxon>
        <taxon>Pseudomonadati</taxon>
        <taxon>Pseudomonadota</taxon>
        <taxon>Alphaproteobacteria</taxon>
        <taxon>Hyphomicrobiales</taxon>
        <taxon>Nitrobacteraceae</taxon>
        <taxon>Bradyrhizobium</taxon>
    </lineage>
</organism>
<protein>
    <submittedName>
        <fullName evidence="4">DUF971 family protein</fullName>
    </submittedName>
</protein>
<sequence length="97" mass="10790">MQPSQVELCEDATALALTWPDCGIRQVDAVALRRASRAASEIRRQIEGIELTLPPDLHIAALEPIGNYALRLHFSDGHDRGIYPWSYLRQLAGQQPA</sequence>
<accession>A0A560M3G7</accession>